<evidence type="ECO:0000313" key="6">
    <source>
        <dbReference type="EMBL" id="QNR49271.1"/>
    </source>
</evidence>
<dbReference type="InterPro" id="IPR046668">
    <property type="entry name" value="DUF6538"/>
</dbReference>
<accession>A0AAQ0AR40</accession>
<protein>
    <submittedName>
        <fullName evidence="6">Tyrosine-type recombinase/integrase</fullName>
    </submittedName>
</protein>
<gene>
    <name evidence="6" type="ORF">HLB40_07130</name>
</gene>
<dbReference type="PANTHER" id="PTHR30349:SF41">
    <property type="entry name" value="INTEGRASE_RECOMBINASE PROTEIN MJ0367-RELATED"/>
    <property type="match status" value="1"/>
</dbReference>
<dbReference type="GO" id="GO:0006310">
    <property type="term" value="P:DNA recombination"/>
    <property type="evidence" value="ECO:0007669"/>
    <property type="project" value="UniProtKB-KW"/>
</dbReference>
<dbReference type="Pfam" id="PF20172">
    <property type="entry name" value="DUF6538"/>
    <property type="match status" value="1"/>
</dbReference>
<evidence type="ECO:0000256" key="4">
    <source>
        <dbReference type="ARBA" id="ARBA00023172"/>
    </source>
</evidence>
<sequence>MANNLELQGGTYHVRLAIPADVQKAFGGRRVLSQTLMTGVYQEALDRRLPILAAWKAQIKIAREGKPLPEGWQENLLSGLLELESLKRNRKLNIIGEPTAPLTVSESEVEAFKAENPRFVALLERVVDYEWDNSVEGELRIQEGLHRAFKKTIQNEFASMHRLSSDEHKELAGLINNPKSYTPKSPITKARLAAFRTFRENRNIAAKTIDQQQSKLEKLSAYLTQTGNPLDFDTISSWLDSINLASKTLTQYLLAGNVFWKWAMKHDARWRVDYKDKANPFEEHDLPKVRGKDRADAQRKDFTLDDLPRLHAAAISEGLTALADLILLGTYTGARIEELCQLKTENVIVIDGVQCFDITDSKTKAGIRVVPIHPAIAGVVKRLMDDSKDNYLVVTNSRSKYGIRSDPMVKAFGRLKSSLGFGPDRVFHSIRKTTITQLVRANVQGTLIAELVGHETGQITFDVYSQGASISQKFEAISKMPILKPACASGA</sequence>
<dbReference type="GO" id="GO:0003677">
    <property type="term" value="F:DNA binding"/>
    <property type="evidence" value="ECO:0007669"/>
    <property type="project" value="UniProtKB-KW"/>
</dbReference>
<dbReference type="AlphaFoldDB" id="A0AAQ0AR40"/>
<reference evidence="6 7" key="1">
    <citation type="submission" date="2020-09" db="EMBL/GenBank/DDBJ databases">
        <title>The Genome Sequence of Pseudomonas chlororaphis strain Qlu-1 - A phenazine-derivative-producing strain.</title>
        <authorList>
            <person name="Li L."/>
            <person name="Liu K."/>
        </authorList>
    </citation>
    <scope>NUCLEOTIDE SEQUENCE [LARGE SCALE GENOMIC DNA]</scope>
    <source>
        <strain evidence="7">qlu-1</strain>
    </source>
</reference>
<keyword evidence="4" id="KW-0233">DNA recombination</keyword>
<dbReference type="InterPro" id="IPR013762">
    <property type="entry name" value="Integrase-like_cat_sf"/>
</dbReference>
<evidence type="ECO:0000256" key="1">
    <source>
        <dbReference type="ARBA" id="ARBA00008857"/>
    </source>
</evidence>
<keyword evidence="3" id="KW-0238">DNA-binding</keyword>
<dbReference type="Proteomes" id="UP000516316">
    <property type="component" value="Chromosome"/>
</dbReference>
<evidence type="ECO:0000256" key="3">
    <source>
        <dbReference type="ARBA" id="ARBA00023125"/>
    </source>
</evidence>
<evidence type="ECO:0000259" key="5">
    <source>
        <dbReference type="PROSITE" id="PS51898"/>
    </source>
</evidence>
<name>A0AAQ0AR40_9PSED</name>
<dbReference type="PROSITE" id="PS51898">
    <property type="entry name" value="TYR_RECOMBINASE"/>
    <property type="match status" value="1"/>
</dbReference>
<dbReference type="InterPro" id="IPR011010">
    <property type="entry name" value="DNA_brk_join_enz"/>
</dbReference>
<keyword evidence="2" id="KW-0229">DNA integration</keyword>
<dbReference type="InterPro" id="IPR002104">
    <property type="entry name" value="Integrase_catalytic"/>
</dbReference>
<comment type="similarity">
    <text evidence="1">Belongs to the 'phage' integrase family.</text>
</comment>
<dbReference type="Gene3D" id="1.10.443.10">
    <property type="entry name" value="Intergrase catalytic core"/>
    <property type="match status" value="1"/>
</dbReference>
<dbReference type="PANTHER" id="PTHR30349">
    <property type="entry name" value="PHAGE INTEGRASE-RELATED"/>
    <property type="match status" value="1"/>
</dbReference>
<evidence type="ECO:0000256" key="2">
    <source>
        <dbReference type="ARBA" id="ARBA00022908"/>
    </source>
</evidence>
<feature type="domain" description="Tyr recombinase" evidence="5">
    <location>
        <begin position="297"/>
        <end position="478"/>
    </location>
</feature>
<dbReference type="SUPFAM" id="SSF56349">
    <property type="entry name" value="DNA breaking-rejoining enzymes"/>
    <property type="match status" value="1"/>
</dbReference>
<dbReference type="EMBL" id="CP061079">
    <property type="protein sequence ID" value="QNR49271.1"/>
    <property type="molecule type" value="Genomic_DNA"/>
</dbReference>
<dbReference type="InterPro" id="IPR050090">
    <property type="entry name" value="Tyrosine_recombinase_XerCD"/>
</dbReference>
<dbReference type="GO" id="GO:0015074">
    <property type="term" value="P:DNA integration"/>
    <property type="evidence" value="ECO:0007669"/>
    <property type="project" value="UniProtKB-KW"/>
</dbReference>
<evidence type="ECO:0000313" key="7">
    <source>
        <dbReference type="Proteomes" id="UP000516316"/>
    </source>
</evidence>
<proteinExistence type="inferred from homology"/>
<dbReference type="RefSeq" id="WP_101281955.1">
    <property type="nucleotide sequence ID" value="NZ_CP025309.1"/>
</dbReference>
<organism evidence="6 7">
    <name type="scientific">Pseudomonas chlororaphis</name>
    <dbReference type="NCBI Taxonomy" id="587753"/>
    <lineage>
        <taxon>Bacteria</taxon>
        <taxon>Pseudomonadati</taxon>
        <taxon>Pseudomonadota</taxon>
        <taxon>Gammaproteobacteria</taxon>
        <taxon>Pseudomonadales</taxon>
        <taxon>Pseudomonadaceae</taxon>
        <taxon>Pseudomonas</taxon>
    </lineage>
</organism>
<dbReference type="Pfam" id="PF00589">
    <property type="entry name" value="Phage_integrase"/>
    <property type="match status" value="1"/>
</dbReference>